<dbReference type="GO" id="GO:0008379">
    <property type="term" value="F:thioredoxin peroxidase activity"/>
    <property type="evidence" value="ECO:0007669"/>
    <property type="project" value="TreeGrafter"/>
</dbReference>
<evidence type="ECO:0000313" key="13">
    <source>
        <dbReference type="EMBL" id="KMO27361.1"/>
    </source>
</evidence>
<dbReference type="Pfam" id="PF00578">
    <property type="entry name" value="AhpC-TSA"/>
    <property type="match status" value="1"/>
</dbReference>
<protein>
    <recommendedName>
        <fullName evidence="2">thioredoxin-dependent peroxiredoxin</fullName>
        <ecNumber evidence="2">1.11.1.24</ecNumber>
    </recommendedName>
    <alternativeName>
        <fullName evidence="8">Thioredoxin peroxidase</fullName>
    </alternativeName>
    <alternativeName>
        <fullName evidence="10">Thioredoxin-dependent peroxiredoxin Bcp</fullName>
    </alternativeName>
</protein>
<evidence type="ECO:0000313" key="14">
    <source>
        <dbReference type="Proteomes" id="UP000035929"/>
    </source>
</evidence>
<sequence length="216" mass="23414">MITPLKARTEALVSQIDGAFRASMEAAFAHLRRSGLETGAKEVGDHAPHFALPDPTGEMVSLGERLRAGPVVLSFFRGEWCPFCRVEMEALLAAMPDLTAAGASLMMISPQDFSETLVARSRDVPGLTVLKDPVNGVGLQYGLVFRMPDVQREALLARGVDLSQVYGTDAWLLPIPATYVIRPDGTIALCHKDPDYTRRLDPTEIVASLRGPTAII</sequence>
<dbReference type="GO" id="GO:0045454">
    <property type="term" value="P:cell redox homeostasis"/>
    <property type="evidence" value="ECO:0007669"/>
    <property type="project" value="TreeGrafter"/>
</dbReference>
<evidence type="ECO:0000256" key="10">
    <source>
        <dbReference type="ARBA" id="ARBA00042639"/>
    </source>
</evidence>
<dbReference type="Gene3D" id="3.40.30.10">
    <property type="entry name" value="Glutaredoxin"/>
    <property type="match status" value="1"/>
</dbReference>
<dbReference type="InterPro" id="IPR013766">
    <property type="entry name" value="Thioredoxin_domain"/>
</dbReference>
<keyword evidence="4" id="KW-0049">Antioxidant</keyword>
<comment type="similarity">
    <text evidence="9">Belongs to the peroxiredoxin family. BCP/PrxQ subfamily.</text>
</comment>
<feature type="domain" description="Thioredoxin" evidence="12">
    <location>
        <begin position="41"/>
        <end position="214"/>
    </location>
</feature>
<gene>
    <name evidence="13" type="ORF">VP06_31005</name>
</gene>
<name>A0A0J6UMW2_9HYPH</name>
<organism evidence="13 14">
    <name type="scientific">Methylobacterium aquaticum</name>
    <dbReference type="NCBI Taxonomy" id="270351"/>
    <lineage>
        <taxon>Bacteria</taxon>
        <taxon>Pseudomonadati</taxon>
        <taxon>Pseudomonadota</taxon>
        <taxon>Alphaproteobacteria</taxon>
        <taxon>Hyphomicrobiales</taxon>
        <taxon>Methylobacteriaceae</taxon>
        <taxon>Methylobacterium</taxon>
    </lineage>
</organism>
<comment type="catalytic activity">
    <reaction evidence="11">
        <text>a hydroperoxide + [thioredoxin]-dithiol = an alcohol + [thioredoxin]-disulfide + H2O</text>
        <dbReference type="Rhea" id="RHEA:62620"/>
        <dbReference type="Rhea" id="RHEA-COMP:10698"/>
        <dbReference type="Rhea" id="RHEA-COMP:10700"/>
        <dbReference type="ChEBI" id="CHEBI:15377"/>
        <dbReference type="ChEBI" id="CHEBI:29950"/>
        <dbReference type="ChEBI" id="CHEBI:30879"/>
        <dbReference type="ChEBI" id="CHEBI:35924"/>
        <dbReference type="ChEBI" id="CHEBI:50058"/>
        <dbReference type="EC" id="1.11.1.24"/>
    </reaction>
</comment>
<dbReference type="RefSeq" id="WP_048467651.1">
    <property type="nucleotide sequence ID" value="NZ_LABX01000313.1"/>
</dbReference>
<dbReference type="EC" id="1.11.1.24" evidence="2"/>
<dbReference type="Proteomes" id="UP000035929">
    <property type="component" value="Unassembled WGS sequence"/>
</dbReference>
<comment type="function">
    <text evidence="1">Thiol-specific peroxidase that catalyzes the reduction of hydrogen peroxide and organic hydroperoxides to water and alcohols, respectively. Plays a role in cell protection against oxidative stress by detoxifying peroxides and as sensor of hydrogen peroxide-mediated signaling events.</text>
</comment>
<dbReference type="PANTHER" id="PTHR42801">
    <property type="entry name" value="THIOREDOXIN-DEPENDENT PEROXIDE REDUCTASE"/>
    <property type="match status" value="1"/>
</dbReference>
<evidence type="ECO:0000256" key="1">
    <source>
        <dbReference type="ARBA" id="ARBA00003330"/>
    </source>
</evidence>
<dbReference type="InterPro" id="IPR036249">
    <property type="entry name" value="Thioredoxin-like_sf"/>
</dbReference>
<dbReference type="GO" id="GO:0005737">
    <property type="term" value="C:cytoplasm"/>
    <property type="evidence" value="ECO:0007669"/>
    <property type="project" value="TreeGrafter"/>
</dbReference>
<dbReference type="CDD" id="cd02970">
    <property type="entry name" value="PRX_like2"/>
    <property type="match status" value="1"/>
</dbReference>
<evidence type="ECO:0000256" key="2">
    <source>
        <dbReference type="ARBA" id="ARBA00013017"/>
    </source>
</evidence>
<accession>A0A0J6UMW2</accession>
<dbReference type="InterPro" id="IPR000866">
    <property type="entry name" value="AhpC/TSA"/>
</dbReference>
<keyword evidence="5" id="KW-0560">Oxidoreductase</keyword>
<keyword evidence="6" id="KW-1015">Disulfide bond</keyword>
<dbReference type="PANTHER" id="PTHR42801:SF7">
    <property type="entry name" value="SLL1159 PROTEIN"/>
    <property type="match status" value="1"/>
</dbReference>
<dbReference type="OrthoDB" id="9809746at2"/>
<evidence type="ECO:0000256" key="6">
    <source>
        <dbReference type="ARBA" id="ARBA00023157"/>
    </source>
</evidence>
<comment type="caution">
    <text evidence="13">The sequence shown here is derived from an EMBL/GenBank/DDBJ whole genome shotgun (WGS) entry which is preliminary data.</text>
</comment>
<evidence type="ECO:0000256" key="9">
    <source>
        <dbReference type="ARBA" id="ARBA00038489"/>
    </source>
</evidence>
<evidence type="ECO:0000256" key="11">
    <source>
        <dbReference type="ARBA" id="ARBA00049091"/>
    </source>
</evidence>
<dbReference type="SUPFAM" id="SSF52833">
    <property type="entry name" value="Thioredoxin-like"/>
    <property type="match status" value="1"/>
</dbReference>
<reference evidence="13 14" key="1">
    <citation type="submission" date="2015-03" db="EMBL/GenBank/DDBJ databases">
        <title>Genome sequencing of Methylobacterium aquaticum DSM16371 type strain.</title>
        <authorList>
            <person name="Chaudhry V."/>
            <person name="Patil P.B."/>
        </authorList>
    </citation>
    <scope>NUCLEOTIDE SEQUENCE [LARGE SCALE GENOMIC DNA]</scope>
    <source>
        <strain evidence="13 14">DSM 16371</strain>
    </source>
</reference>
<keyword evidence="7" id="KW-0676">Redox-active center</keyword>
<evidence type="ECO:0000256" key="8">
    <source>
        <dbReference type="ARBA" id="ARBA00032824"/>
    </source>
</evidence>
<evidence type="ECO:0000256" key="3">
    <source>
        <dbReference type="ARBA" id="ARBA00022559"/>
    </source>
</evidence>
<dbReference type="EMBL" id="LABX01000313">
    <property type="protein sequence ID" value="KMO27361.1"/>
    <property type="molecule type" value="Genomic_DNA"/>
</dbReference>
<keyword evidence="3" id="KW-0575">Peroxidase</keyword>
<proteinExistence type="inferred from homology"/>
<dbReference type="PROSITE" id="PS51352">
    <property type="entry name" value="THIOREDOXIN_2"/>
    <property type="match status" value="1"/>
</dbReference>
<evidence type="ECO:0000256" key="5">
    <source>
        <dbReference type="ARBA" id="ARBA00023002"/>
    </source>
</evidence>
<dbReference type="InterPro" id="IPR050924">
    <property type="entry name" value="Peroxiredoxin_BCP/PrxQ"/>
</dbReference>
<dbReference type="GO" id="GO:0034599">
    <property type="term" value="P:cellular response to oxidative stress"/>
    <property type="evidence" value="ECO:0007669"/>
    <property type="project" value="TreeGrafter"/>
</dbReference>
<dbReference type="AlphaFoldDB" id="A0A0J6UMW2"/>
<evidence type="ECO:0000259" key="12">
    <source>
        <dbReference type="PROSITE" id="PS51352"/>
    </source>
</evidence>
<evidence type="ECO:0000256" key="7">
    <source>
        <dbReference type="ARBA" id="ARBA00023284"/>
    </source>
</evidence>
<dbReference type="PATRIC" id="fig|270351.6.peg.4719"/>
<evidence type="ECO:0000256" key="4">
    <source>
        <dbReference type="ARBA" id="ARBA00022862"/>
    </source>
</evidence>